<dbReference type="Proteomes" id="UP001501532">
    <property type="component" value="Unassembled WGS sequence"/>
</dbReference>
<dbReference type="EMBL" id="BAAAUF010000101">
    <property type="protein sequence ID" value="GAA3077878.1"/>
    <property type="molecule type" value="Genomic_DNA"/>
</dbReference>
<proteinExistence type="predicted"/>
<dbReference type="RefSeq" id="WP_234517313.1">
    <property type="nucleotide sequence ID" value="NZ_BAAAUF010000101.1"/>
</dbReference>
<organism evidence="1 2">
    <name type="scientific">Streptomyces glomeratus</name>
    <dbReference type="NCBI Taxonomy" id="284452"/>
    <lineage>
        <taxon>Bacteria</taxon>
        <taxon>Bacillati</taxon>
        <taxon>Actinomycetota</taxon>
        <taxon>Actinomycetes</taxon>
        <taxon>Kitasatosporales</taxon>
        <taxon>Streptomycetaceae</taxon>
        <taxon>Streptomyces</taxon>
    </lineage>
</organism>
<protein>
    <recommendedName>
        <fullName evidence="3">Integrase</fullName>
    </recommendedName>
</protein>
<name>A0ABP6M6Y2_9ACTN</name>
<keyword evidence="2" id="KW-1185">Reference proteome</keyword>
<gene>
    <name evidence="1" type="ORF">GCM10010448_69880</name>
</gene>
<sequence length="73" mass="8055">MGHTTSEEWDRHYASGKTLVRSGMATEARRRGKDRKAIAAITGHKARSKVLDGYLQIVDQCNEQDNALIGNGL</sequence>
<comment type="caution">
    <text evidence="1">The sequence shown here is derived from an EMBL/GenBank/DDBJ whole genome shotgun (WGS) entry which is preliminary data.</text>
</comment>
<evidence type="ECO:0008006" key="3">
    <source>
        <dbReference type="Google" id="ProtNLM"/>
    </source>
</evidence>
<evidence type="ECO:0000313" key="2">
    <source>
        <dbReference type="Proteomes" id="UP001501532"/>
    </source>
</evidence>
<accession>A0ABP6M6Y2</accession>
<evidence type="ECO:0000313" key="1">
    <source>
        <dbReference type="EMBL" id="GAA3077878.1"/>
    </source>
</evidence>
<reference evidence="2" key="1">
    <citation type="journal article" date="2019" name="Int. J. Syst. Evol. Microbiol.">
        <title>The Global Catalogue of Microorganisms (GCM) 10K type strain sequencing project: providing services to taxonomists for standard genome sequencing and annotation.</title>
        <authorList>
            <consortium name="The Broad Institute Genomics Platform"/>
            <consortium name="The Broad Institute Genome Sequencing Center for Infectious Disease"/>
            <person name="Wu L."/>
            <person name="Ma J."/>
        </authorList>
    </citation>
    <scope>NUCLEOTIDE SEQUENCE [LARGE SCALE GENOMIC DNA]</scope>
    <source>
        <strain evidence="2">JCM 9091</strain>
    </source>
</reference>